<keyword evidence="1" id="KW-0812">Transmembrane</keyword>
<evidence type="ECO:0000256" key="1">
    <source>
        <dbReference type="SAM" id="Phobius"/>
    </source>
</evidence>
<protein>
    <submittedName>
        <fullName evidence="2">Uncharacterized protein</fullName>
    </submittedName>
</protein>
<keyword evidence="1" id="KW-0472">Membrane</keyword>
<keyword evidence="3" id="KW-1185">Reference proteome</keyword>
<gene>
    <name evidence="2" type="ORF">EVAR_72997_1</name>
</gene>
<reference evidence="2 3" key="1">
    <citation type="journal article" date="2019" name="Commun. Biol.">
        <title>The bagworm genome reveals a unique fibroin gene that provides high tensile strength.</title>
        <authorList>
            <person name="Kono N."/>
            <person name="Nakamura H."/>
            <person name="Ohtoshi R."/>
            <person name="Tomita M."/>
            <person name="Numata K."/>
            <person name="Arakawa K."/>
        </authorList>
    </citation>
    <scope>NUCLEOTIDE SEQUENCE [LARGE SCALE GENOMIC DNA]</scope>
</reference>
<accession>A0A4C1TMI0</accession>
<feature type="transmembrane region" description="Helical" evidence="1">
    <location>
        <begin position="57"/>
        <end position="78"/>
    </location>
</feature>
<name>A0A4C1TMI0_EUMVA</name>
<comment type="caution">
    <text evidence="2">The sequence shown here is derived from an EMBL/GenBank/DDBJ whole genome shotgun (WGS) entry which is preliminary data.</text>
</comment>
<dbReference type="EMBL" id="BGZK01005571">
    <property type="protein sequence ID" value="GBP14608.1"/>
    <property type="molecule type" value="Genomic_DNA"/>
</dbReference>
<dbReference type="AlphaFoldDB" id="A0A4C1TMI0"/>
<evidence type="ECO:0000313" key="2">
    <source>
        <dbReference type="EMBL" id="GBP14608.1"/>
    </source>
</evidence>
<keyword evidence="1" id="KW-1133">Transmembrane helix</keyword>
<evidence type="ECO:0000313" key="3">
    <source>
        <dbReference type="Proteomes" id="UP000299102"/>
    </source>
</evidence>
<organism evidence="2 3">
    <name type="scientific">Eumeta variegata</name>
    <name type="common">Bagworm moth</name>
    <name type="synonym">Eumeta japonica</name>
    <dbReference type="NCBI Taxonomy" id="151549"/>
    <lineage>
        <taxon>Eukaryota</taxon>
        <taxon>Metazoa</taxon>
        <taxon>Ecdysozoa</taxon>
        <taxon>Arthropoda</taxon>
        <taxon>Hexapoda</taxon>
        <taxon>Insecta</taxon>
        <taxon>Pterygota</taxon>
        <taxon>Neoptera</taxon>
        <taxon>Endopterygota</taxon>
        <taxon>Lepidoptera</taxon>
        <taxon>Glossata</taxon>
        <taxon>Ditrysia</taxon>
        <taxon>Tineoidea</taxon>
        <taxon>Psychidae</taxon>
        <taxon>Oiketicinae</taxon>
        <taxon>Eumeta</taxon>
    </lineage>
</organism>
<sequence length="101" mass="11380">MAPETDAYLLVFESTDELSSISKMSAAYRRAERLTKTTKGSFDPKNRTYRFVTVMQIFYSLSHLVAHGVYLLACYAAVQRLQIVYADHTVCCSPTENKTSA</sequence>
<dbReference type="Proteomes" id="UP000299102">
    <property type="component" value="Unassembled WGS sequence"/>
</dbReference>
<proteinExistence type="predicted"/>